<protein>
    <recommendedName>
        <fullName evidence="3">Sulfotransferase domain-containing protein</fullName>
    </recommendedName>
</protein>
<evidence type="ECO:0000313" key="2">
    <source>
        <dbReference type="Proteomes" id="UP000202922"/>
    </source>
</evidence>
<proteinExistence type="predicted"/>
<gene>
    <name evidence="1" type="ORF">COL8621_02915</name>
</gene>
<evidence type="ECO:0000313" key="1">
    <source>
        <dbReference type="EMBL" id="SMX45884.1"/>
    </source>
</evidence>
<accession>A0A238KSR1</accession>
<dbReference type="InterPro" id="IPR027417">
    <property type="entry name" value="P-loop_NTPase"/>
</dbReference>
<dbReference type="EMBL" id="FXYE01000002">
    <property type="protein sequence ID" value="SMX45884.1"/>
    <property type="molecule type" value="Genomic_DNA"/>
</dbReference>
<dbReference type="AlphaFoldDB" id="A0A238KSR1"/>
<dbReference type="OrthoDB" id="7540582at2"/>
<organism evidence="1 2">
    <name type="scientific">Actibacterium lipolyticum</name>
    <dbReference type="NCBI Taxonomy" id="1524263"/>
    <lineage>
        <taxon>Bacteria</taxon>
        <taxon>Pseudomonadati</taxon>
        <taxon>Pseudomonadota</taxon>
        <taxon>Alphaproteobacteria</taxon>
        <taxon>Rhodobacterales</taxon>
        <taxon>Roseobacteraceae</taxon>
        <taxon>Actibacterium</taxon>
    </lineage>
</organism>
<reference evidence="2" key="1">
    <citation type="submission" date="2017-05" db="EMBL/GenBank/DDBJ databases">
        <authorList>
            <person name="Rodrigo-Torres L."/>
            <person name="Arahal R. D."/>
            <person name="Lucena T."/>
        </authorList>
    </citation>
    <scope>NUCLEOTIDE SEQUENCE [LARGE SCALE GENOMIC DNA]</scope>
    <source>
        <strain evidence="2">CECT 8621</strain>
    </source>
</reference>
<dbReference type="Gene3D" id="3.40.50.300">
    <property type="entry name" value="P-loop containing nucleotide triphosphate hydrolases"/>
    <property type="match status" value="1"/>
</dbReference>
<name>A0A238KSR1_9RHOB</name>
<sequence length="329" mass="36672">MKCILHIGTEKTGTTSFQGHLSKNREGFASLGGFYPESLGGVAHRLIAVYGQNFDNLDEAGRGLKIDTPEIHENFRSTLKQKFADELNANKNASVCVISSEHLHSRIKTSDEIERIRDFLSEFFDEIVVYVHLRPQVDVLISLASTQTRVGGAVTLKFFDQARADNLYYNYKDLVQAWAGAFGDQNVVCVPFSRTPDFAGKLFGDLGLDISPLGKMERINEALDVRVMAMVNALISSGKGQRIPYQVLDQLPCEMTLKLSQSDARRIQAKFRESNEAVIAMRDDLMPGDLQPTWAKYPDMGNTHILDMPCLFASSLADLVEHFTKSAET</sequence>
<dbReference type="RefSeq" id="WP_093967997.1">
    <property type="nucleotide sequence ID" value="NZ_FXYE01000002.1"/>
</dbReference>
<evidence type="ECO:0008006" key="3">
    <source>
        <dbReference type="Google" id="ProtNLM"/>
    </source>
</evidence>
<dbReference type="SUPFAM" id="SSF52540">
    <property type="entry name" value="P-loop containing nucleoside triphosphate hydrolases"/>
    <property type="match status" value="1"/>
</dbReference>
<dbReference type="Proteomes" id="UP000202922">
    <property type="component" value="Unassembled WGS sequence"/>
</dbReference>
<keyword evidence="2" id="KW-1185">Reference proteome</keyword>